<dbReference type="Proteomes" id="UP000447434">
    <property type="component" value="Chromosome 16"/>
</dbReference>
<evidence type="ECO:0000313" key="2">
    <source>
        <dbReference type="EMBL" id="KAE9597051.1"/>
    </source>
</evidence>
<keyword evidence="1" id="KW-1133">Transmembrane helix</keyword>
<comment type="caution">
    <text evidence="2">The sequence shown here is derived from an EMBL/GenBank/DDBJ whole genome shotgun (WGS) entry which is preliminary data.</text>
</comment>
<evidence type="ECO:0000313" key="3">
    <source>
        <dbReference type="Proteomes" id="UP000447434"/>
    </source>
</evidence>
<dbReference type="EMBL" id="WOCE01000016">
    <property type="protein sequence ID" value="KAE9597051.1"/>
    <property type="molecule type" value="Genomic_DNA"/>
</dbReference>
<protein>
    <submittedName>
        <fullName evidence="2">Uncharacterized protein</fullName>
    </submittedName>
</protein>
<accession>A0A6A4P687</accession>
<gene>
    <name evidence="2" type="ORF">Lalb_Chr16g0382531</name>
</gene>
<organism evidence="2 3">
    <name type="scientific">Lupinus albus</name>
    <name type="common">White lupine</name>
    <name type="synonym">Lupinus termis</name>
    <dbReference type="NCBI Taxonomy" id="3870"/>
    <lineage>
        <taxon>Eukaryota</taxon>
        <taxon>Viridiplantae</taxon>
        <taxon>Streptophyta</taxon>
        <taxon>Embryophyta</taxon>
        <taxon>Tracheophyta</taxon>
        <taxon>Spermatophyta</taxon>
        <taxon>Magnoliopsida</taxon>
        <taxon>eudicotyledons</taxon>
        <taxon>Gunneridae</taxon>
        <taxon>Pentapetalae</taxon>
        <taxon>rosids</taxon>
        <taxon>fabids</taxon>
        <taxon>Fabales</taxon>
        <taxon>Fabaceae</taxon>
        <taxon>Papilionoideae</taxon>
        <taxon>50 kb inversion clade</taxon>
        <taxon>genistoids sensu lato</taxon>
        <taxon>core genistoids</taxon>
        <taxon>Genisteae</taxon>
        <taxon>Lupinus</taxon>
    </lineage>
</organism>
<keyword evidence="1" id="KW-0812">Transmembrane</keyword>
<keyword evidence="1" id="KW-0472">Membrane</keyword>
<proteinExistence type="predicted"/>
<name>A0A6A4P687_LUPAL</name>
<keyword evidence="3" id="KW-1185">Reference proteome</keyword>
<sequence length="63" mass="7137">MMEFPGYNTLDPFANMNEQCPSLPPTYMLGPLIVKSITSPIFYVILILLLFFNFKACCTLLLS</sequence>
<evidence type="ECO:0000256" key="1">
    <source>
        <dbReference type="SAM" id="Phobius"/>
    </source>
</evidence>
<dbReference type="OrthoDB" id="10462802at2759"/>
<feature type="transmembrane region" description="Helical" evidence="1">
    <location>
        <begin position="41"/>
        <end position="62"/>
    </location>
</feature>
<reference evidence="3" key="1">
    <citation type="journal article" date="2020" name="Nat. Commun.">
        <title>Genome sequence of the cluster root forming white lupin.</title>
        <authorList>
            <person name="Hufnagel B."/>
            <person name="Marques A."/>
            <person name="Soriano A."/>
            <person name="Marques L."/>
            <person name="Divol F."/>
            <person name="Doumas P."/>
            <person name="Sallet E."/>
            <person name="Mancinotti D."/>
            <person name="Carrere S."/>
            <person name="Marande W."/>
            <person name="Arribat S."/>
            <person name="Keller J."/>
            <person name="Huneau C."/>
            <person name="Blein T."/>
            <person name="Aime D."/>
            <person name="Laguerre M."/>
            <person name="Taylor J."/>
            <person name="Schubert V."/>
            <person name="Nelson M."/>
            <person name="Geu-Flores F."/>
            <person name="Crespi M."/>
            <person name="Gallardo-Guerrero K."/>
            <person name="Delaux P.-M."/>
            <person name="Salse J."/>
            <person name="Berges H."/>
            <person name="Guyot R."/>
            <person name="Gouzy J."/>
            <person name="Peret B."/>
        </authorList>
    </citation>
    <scope>NUCLEOTIDE SEQUENCE [LARGE SCALE GENOMIC DNA]</scope>
    <source>
        <strain evidence="3">cv. Amiga</strain>
    </source>
</reference>
<dbReference type="AlphaFoldDB" id="A0A6A4P687"/>